<organism evidence="1 2">
    <name type="scientific">Pseudoxanthomonas wuyuanensis</name>
    <dbReference type="NCBI Taxonomy" id="1073196"/>
    <lineage>
        <taxon>Bacteria</taxon>
        <taxon>Pseudomonadati</taxon>
        <taxon>Pseudomonadota</taxon>
        <taxon>Gammaproteobacteria</taxon>
        <taxon>Lysobacterales</taxon>
        <taxon>Lysobacteraceae</taxon>
        <taxon>Pseudoxanthomonas</taxon>
    </lineage>
</organism>
<name>A0A286CVW7_9GAMM</name>
<evidence type="ECO:0000313" key="2">
    <source>
        <dbReference type="Proteomes" id="UP000219374"/>
    </source>
</evidence>
<sequence length="166" mass="18890">MHHFARLIFVTALLAAPAWSKEAKHEYTAEEAQIYANMRALQEQVGEGKRAFIEEQLALTPEQAVKFWPVYDAHQAGIASLNKRRLDNILAYARDWNTDTLDDAAADKLAREALDIERDEAALMERSYRKLKHAVPALKAVRYLQVESKVRAIVRFEQAAEVPLAM</sequence>
<protein>
    <submittedName>
        <fullName evidence="1">Uncharacterized protein</fullName>
    </submittedName>
</protein>
<dbReference type="OrthoDB" id="9153342at2"/>
<gene>
    <name evidence="1" type="ORF">SAMN06296416_101179</name>
</gene>
<dbReference type="AlphaFoldDB" id="A0A286CVW7"/>
<reference evidence="1 2" key="1">
    <citation type="submission" date="2017-09" db="EMBL/GenBank/DDBJ databases">
        <authorList>
            <person name="Ehlers B."/>
            <person name="Leendertz F.H."/>
        </authorList>
    </citation>
    <scope>NUCLEOTIDE SEQUENCE [LARGE SCALE GENOMIC DNA]</scope>
    <source>
        <strain evidence="1 2">CGMCC 1.10978</strain>
    </source>
</reference>
<dbReference type="RefSeq" id="WP_097119995.1">
    <property type="nucleotide sequence ID" value="NZ_OCND01000001.1"/>
</dbReference>
<proteinExistence type="predicted"/>
<accession>A0A286CVW7</accession>
<evidence type="ECO:0000313" key="1">
    <source>
        <dbReference type="EMBL" id="SOD50551.1"/>
    </source>
</evidence>
<dbReference type="Proteomes" id="UP000219374">
    <property type="component" value="Unassembled WGS sequence"/>
</dbReference>
<keyword evidence="2" id="KW-1185">Reference proteome</keyword>
<dbReference type="EMBL" id="OCND01000001">
    <property type="protein sequence ID" value="SOD50551.1"/>
    <property type="molecule type" value="Genomic_DNA"/>
</dbReference>